<feature type="compositionally biased region" description="Basic and acidic residues" evidence="1">
    <location>
        <begin position="63"/>
        <end position="80"/>
    </location>
</feature>
<accession>A0A0F9HXR4</accession>
<dbReference type="AlphaFoldDB" id="A0A0F9HXR4"/>
<feature type="region of interest" description="Disordered" evidence="1">
    <location>
        <begin position="1"/>
        <end position="23"/>
    </location>
</feature>
<proteinExistence type="predicted"/>
<comment type="caution">
    <text evidence="2">The sequence shown here is derived from an EMBL/GenBank/DDBJ whole genome shotgun (WGS) entry which is preliminary data.</text>
</comment>
<dbReference type="EMBL" id="LAZR01015681">
    <property type="protein sequence ID" value="KKM07862.1"/>
    <property type="molecule type" value="Genomic_DNA"/>
</dbReference>
<protein>
    <submittedName>
        <fullName evidence="2">Uncharacterized protein</fullName>
    </submittedName>
</protein>
<gene>
    <name evidence="2" type="ORF">LCGC14_1729670</name>
</gene>
<reference evidence="2" key="1">
    <citation type="journal article" date="2015" name="Nature">
        <title>Complex archaea that bridge the gap between prokaryotes and eukaryotes.</title>
        <authorList>
            <person name="Spang A."/>
            <person name="Saw J.H."/>
            <person name="Jorgensen S.L."/>
            <person name="Zaremba-Niedzwiedzka K."/>
            <person name="Martijn J."/>
            <person name="Lind A.E."/>
            <person name="van Eijk R."/>
            <person name="Schleper C."/>
            <person name="Guy L."/>
            <person name="Ettema T.J."/>
        </authorList>
    </citation>
    <scope>NUCLEOTIDE SEQUENCE</scope>
</reference>
<organism evidence="2">
    <name type="scientific">marine sediment metagenome</name>
    <dbReference type="NCBI Taxonomy" id="412755"/>
    <lineage>
        <taxon>unclassified sequences</taxon>
        <taxon>metagenomes</taxon>
        <taxon>ecological metagenomes</taxon>
    </lineage>
</organism>
<feature type="region of interest" description="Disordered" evidence="1">
    <location>
        <begin position="61"/>
        <end position="80"/>
    </location>
</feature>
<evidence type="ECO:0000313" key="2">
    <source>
        <dbReference type="EMBL" id="KKM07862.1"/>
    </source>
</evidence>
<sequence length="274" mass="30112">MAEDDGIAEAGHPSDAGKPVVEGAKFEVPTEFAEKGWAKDLTSYDDVYKKLDGAQTLIGQKAVPDDKSTPEDWDTHYKSLGRPDKSETYTFNREGFSKEFQEAQNDEYDNAVKGILHKAGVNQRQVNIIQPEFEKLAEAIQTAGITKKAEADKAFDELTEKTFGTNKDQILADTSQLLKDLTPEGFKDKIASLDNETLVILSGVLNNVKTKYINEDGSGGGEGGNLGGETVETLREKARGIMQTDEYRNSFNSSSGDKRKEVAAIYEKISKLQS</sequence>
<evidence type="ECO:0000256" key="1">
    <source>
        <dbReference type="SAM" id="MobiDB-lite"/>
    </source>
</evidence>
<name>A0A0F9HXR4_9ZZZZ</name>